<dbReference type="EMBL" id="FNHG01000001">
    <property type="protein sequence ID" value="SDL68315.1"/>
    <property type="molecule type" value="Genomic_DNA"/>
</dbReference>
<organism evidence="6 7">
    <name type="scientific">Maricaulis salignorans</name>
    <dbReference type="NCBI Taxonomy" id="144026"/>
    <lineage>
        <taxon>Bacteria</taxon>
        <taxon>Pseudomonadati</taxon>
        <taxon>Pseudomonadota</taxon>
        <taxon>Alphaproteobacteria</taxon>
        <taxon>Maricaulales</taxon>
        <taxon>Maricaulaceae</taxon>
        <taxon>Maricaulis</taxon>
    </lineage>
</organism>
<dbReference type="InterPro" id="IPR024607">
    <property type="entry name" value="Sulfatase_CS"/>
</dbReference>
<evidence type="ECO:0000256" key="1">
    <source>
        <dbReference type="ARBA" id="ARBA00008779"/>
    </source>
</evidence>
<dbReference type="InterPro" id="IPR017850">
    <property type="entry name" value="Alkaline_phosphatase_core_sf"/>
</dbReference>
<proteinExistence type="inferred from homology"/>
<keyword evidence="2" id="KW-0479">Metal-binding</keyword>
<keyword evidence="4" id="KW-0106">Calcium</keyword>
<dbReference type="PROSITE" id="PS00523">
    <property type="entry name" value="SULFATASE_1"/>
    <property type="match status" value="1"/>
</dbReference>
<dbReference type="SUPFAM" id="SSF53649">
    <property type="entry name" value="Alkaline phosphatase-like"/>
    <property type="match status" value="1"/>
</dbReference>
<dbReference type="PANTHER" id="PTHR42693">
    <property type="entry name" value="ARYLSULFATASE FAMILY MEMBER"/>
    <property type="match status" value="1"/>
</dbReference>
<keyword evidence="3" id="KW-0378">Hydrolase</keyword>
<evidence type="ECO:0000313" key="6">
    <source>
        <dbReference type="EMBL" id="SDL68315.1"/>
    </source>
</evidence>
<reference evidence="6 7" key="1">
    <citation type="submission" date="2016-10" db="EMBL/GenBank/DDBJ databases">
        <authorList>
            <person name="de Groot N.N."/>
        </authorList>
    </citation>
    <scope>NUCLEOTIDE SEQUENCE [LARGE SCALE GENOMIC DNA]</scope>
    <source>
        <strain evidence="6 7">DSM 16077</strain>
    </source>
</reference>
<evidence type="ECO:0000256" key="3">
    <source>
        <dbReference type="ARBA" id="ARBA00022801"/>
    </source>
</evidence>
<dbReference type="Proteomes" id="UP000199759">
    <property type="component" value="Unassembled WGS sequence"/>
</dbReference>
<dbReference type="Gene3D" id="3.40.720.10">
    <property type="entry name" value="Alkaline Phosphatase, subunit A"/>
    <property type="match status" value="1"/>
</dbReference>
<dbReference type="PANTHER" id="PTHR42693:SF53">
    <property type="entry name" value="ENDO-4-O-SULFATASE"/>
    <property type="match status" value="1"/>
</dbReference>
<dbReference type="InterPro" id="IPR000917">
    <property type="entry name" value="Sulfatase_N"/>
</dbReference>
<feature type="domain" description="Sulfatase N-terminal" evidence="5">
    <location>
        <begin position="66"/>
        <end position="425"/>
    </location>
</feature>
<gene>
    <name evidence="6" type="ORF">SAMN04488568_101299</name>
</gene>
<accession>A0A1G9M3P5</accession>
<evidence type="ECO:0000313" key="7">
    <source>
        <dbReference type="Proteomes" id="UP000199759"/>
    </source>
</evidence>
<evidence type="ECO:0000259" key="5">
    <source>
        <dbReference type="Pfam" id="PF00884"/>
    </source>
</evidence>
<dbReference type="GO" id="GO:0004065">
    <property type="term" value="F:arylsulfatase activity"/>
    <property type="evidence" value="ECO:0007669"/>
    <property type="project" value="TreeGrafter"/>
</dbReference>
<comment type="similarity">
    <text evidence="1">Belongs to the sulfatase family.</text>
</comment>
<evidence type="ECO:0000256" key="2">
    <source>
        <dbReference type="ARBA" id="ARBA00022723"/>
    </source>
</evidence>
<dbReference type="Gene3D" id="3.30.1120.10">
    <property type="match status" value="1"/>
</dbReference>
<name>A0A1G9M3P5_9PROT</name>
<dbReference type="GO" id="GO:0046872">
    <property type="term" value="F:metal ion binding"/>
    <property type="evidence" value="ECO:0007669"/>
    <property type="project" value="UniProtKB-KW"/>
</dbReference>
<sequence length="552" mass="60565">MMNMRLWIFLAAGAAVLAAGFGAFMHYRIGLPGMINRMRDPILATQPVAWDQGPAAADTAAGDRQPNIIVILVDDLGINDISTFGGGVAGGLLQTPNIDALAARGAIFTNGYAGNATCAPSRAAIMTGRFATRFGFEFTPAPVPFHRLLGSFDFGPHPAVYHADRESDAIPLDEQGLPTSEITMAELLRDQGYRTLFFGKWHLGGAEEFQPQNQGFDEWLGFMPGAALFMDVDDPDVVNAVADFDPIDRFLWPNLNFAVRHNGSQRFHPDRYMTDYLADNAVAAIEANANRPFFMYFALNAPHTPLQALRSDYDALAEIEDERLRVYAAMIRAADRAVGEIVASLEEQGIADNTLIVFSSDNGGASYVGFPEINAPYRGWKATFFEGGIRVPMFVNWPARIAAGTIVEAPAAHVDIFATAANAAGAPIPQDRVMDGIDMLGLIDAADTAPPERDLFWRSDRYRVLMRDGWKLQISELPPRTWLFNLNDDPTEQVNLAAAEPDRLAVMTEALNAIDAVQAEPIWPSLVAPPVYIDRHILEPRSVDDEYVHWAN</sequence>
<evidence type="ECO:0000256" key="4">
    <source>
        <dbReference type="ARBA" id="ARBA00022837"/>
    </source>
</evidence>
<keyword evidence="7" id="KW-1185">Reference proteome</keyword>
<dbReference type="Pfam" id="PF00884">
    <property type="entry name" value="Sulfatase"/>
    <property type="match status" value="1"/>
</dbReference>
<dbReference type="STRING" id="144026.SAMN04488568_101299"/>
<dbReference type="AlphaFoldDB" id="A0A1G9M3P5"/>
<protein>
    <submittedName>
        <fullName evidence="6">Arylsulfatase A</fullName>
    </submittedName>
</protein>
<dbReference type="InterPro" id="IPR050738">
    <property type="entry name" value="Sulfatase"/>
</dbReference>